<organism evidence="2 3">
    <name type="scientific">Pleurodeles waltl</name>
    <name type="common">Iberian ribbed newt</name>
    <dbReference type="NCBI Taxonomy" id="8319"/>
    <lineage>
        <taxon>Eukaryota</taxon>
        <taxon>Metazoa</taxon>
        <taxon>Chordata</taxon>
        <taxon>Craniata</taxon>
        <taxon>Vertebrata</taxon>
        <taxon>Euteleostomi</taxon>
        <taxon>Amphibia</taxon>
        <taxon>Batrachia</taxon>
        <taxon>Caudata</taxon>
        <taxon>Salamandroidea</taxon>
        <taxon>Salamandridae</taxon>
        <taxon>Pleurodelinae</taxon>
        <taxon>Pleurodeles</taxon>
    </lineage>
</organism>
<evidence type="ECO:0000313" key="2">
    <source>
        <dbReference type="EMBL" id="KAJ1097923.1"/>
    </source>
</evidence>
<protein>
    <submittedName>
        <fullName evidence="2">Uncharacterized protein</fullName>
    </submittedName>
</protein>
<accession>A0AAV7M7N8</accession>
<feature type="region of interest" description="Disordered" evidence="1">
    <location>
        <begin position="58"/>
        <end position="117"/>
    </location>
</feature>
<comment type="caution">
    <text evidence="2">The sequence shown here is derived from an EMBL/GenBank/DDBJ whole genome shotgun (WGS) entry which is preliminary data.</text>
</comment>
<name>A0AAV7M7N8_PLEWA</name>
<keyword evidence="3" id="KW-1185">Reference proteome</keyword>
<dbReference type="AlphaFoldDB" id="A0AAV7M7N8"/>
<gene>
    <name evidence="2" type="ORF">NDU88_003039</name>
</gene>
<proteinExistence type="predicted"/>
<reference evidence="2" key="1">
    <citation type="journal article" date="2022" name="bioRxiv">
        <title>Sequencing and chromosome-scale assembly of the giantPleurodeles waltlgenome.</title>
        <authorList>
            <person name="Brown T."/>
            <person name="Elewa A."/>
            <person name="Iarovenko S."/>
            <person name="Subramanian E."/>
            <person name="Araus A.J."/>
            <person name="Petzold A."/>
            <person name="Susuki M."/>
            <person name="Suzuki K.-i.T."/>
            <person name="Hayashi T."/>
            <person name="Toyoda A."/>
            <person name="Oliveira C."/>
            <person name="Osipova E."/>
            <person name="Leigh N.D."/>
            <person name="Simon A."/>
            <person name="Yun M.H."/>
        </authorList>
    </citation>
    <scope>NUCLEOTIDE SEQUENCE</scope>
    <source>
        <strain evidence="2">20211129_DDA</strain>
        <tissue evidence="2">Liver</tissue>
    </source>
</reference>
<dbReference type="Proteomes" id="UP001066276">
    <property type="component" value="Chromosome 10"/>
</dbReference>
<evidence type="ECO:0000256" key="1">
    <source>
        <dbReference type="SAM" id="MobiDB-lite"/>
    </source>
</evidence>
<dbReference type="EMBL" id="JANPWB010000014">
    <property type="protein sequence ID" value="KAJ1097923.1"/>
    <property type="molecule type" value="Genomic_DNA"/>
</dbReference>
<evidence type="ECO:0000313" key="3">
    <source>
        <dbReference type="Proteomes" id="UP001066276"/>
    </source>
</evidence>
<feature type="compositionally biased region" description="Low complexity" evidence="1">
    <location>
        <begin position="75"/>
        <end position="91"/>
    </location>
</feature>
<sequence length="131" mass="14091">MVAQMVSFSHTASLVQERAPCCPQSPLVLAVKPRSSSWLWHQLQCLASGVQCLRQPRGKLRSRRTHDHDPSAGAGSLIPRGPPSISRSSGLNTGTGFGSRQPAAAPGVRRLSSRGKSEALPPWMTRRLCLA</sequence>